<protein>
    <recommendedName>
        <fullName evidence="2">Adenylosuccinate lyase C-terminal domain-containing protein</fullName>
    </recommendedName>
</protein>
<organism evidence="3">
    <name type="scientific">marine metagenome</name>
    <dbReference type="NCBI Taxonomy" id="408172"/>
    <lineage>
        <taxon>unclassified sequences</taxon>
        <taxon>metagenomes</taxon>
        <taxon>ecological metagenomes</taxon>
    </lineage>
</organism>
<dbReference type="PANTHER" id="PTHR43172">
    <property type="entry name" value="ADENYLOSUCCINATE LYASE"/>
    <property type="match status" value="1"/>
</dbReference>
<dbReference type="InterPro" id="IPR000362">
    <property type="entry name" value="Fumarate_lyase_fam"/>
</dbReference>
<dbReference type="Pfam" id="PF10397">
    <property type="entry name" value="ADSL_C"/>
    <property type="match status" value="1"/>
</dbReference>
<dbReference type="InterPro" id="IPR020557">
    <property type="entry name" value="Fumarate_lyase_CS"/>
</dbReference>
<dbReference type="PRINTS" id="PR00149">
    <property type="entry name" value="FUMRATELYASE"/>
</dbReference>
<evidence type="ECO:0000313" key="3">
    <source>
        <dbReference type="EMBL" id="SUZ66168.1"/>
    </source>
</evidence>
<dbReference type="GO" id="GO:0006189">
    <property type="term" value="P:'de novo' IMP biosynthetic process"/>
    <property type="evidence" value="ECO:0007669"/>
    <property type="project" value="UniProtKB-UniPathway"/>
</dbReference>
<evidence type="ECO:0000259" key="2">
    <source>
        <dbReference type="SMART" id="SM00998"/>
    </source>
</evidence>
<dbReference type="PANTHER" id="PTHR43172:SF1">
    <property type="entry name" value="ADENYLOSUCCINATE LYASE"/>
    <property type="match status" value="1"/>
</dbReference>
<dbReference type="Gene3D" id="1.20.200.10">
    <property type="entry name" value="Fumarase/aspartase (Central domain)"/>
    <property type="match status" value="1"/>
</dbReference>
<dbReference type="GO" id="GO:0044208">
    <property type="term" value="P:'de novo' AMP biosynthetic process"/>
    <property type="evidence" value="ECO:0007669"/>
    <property type="project" value="UniProtKB-UniPathway"/>
</dbReference>
<dbReference type="Gene3D" id="1.10.40.30">
    <property type="entry name" value="Fumarase/aspartase (C-terminal domain)"/>
    <property type="match status" value="1"/>
</dbReference>
<dbReference type="PROSITE" id="PS00163">
    <property type="entry name" value="FUMARATE_LYASES"/>
    <property type="match status" value="1"/>
</dbReference>
<feature type="domain" description="Adenylosuccinate lyase C-terminal" evidence="2">
    <location>
        <begin position="350"/>
        <end position="436"/>
    </location>
</feature>
<dbReference type="AlphaFoldDB" id="A0A381PID5"/>
<dbReference type="UniPathway" id="UPA00075">
    <property type="reaction ID" value="UER00336"/>
</dbReference>
<reference evidence="3" key="1">
    <citation type="submission" date="2018-05" db="EMBL/GenBank/DDBJ databases">
        <authorList>
            <person name="Lanie J.A."/>
            <person name="Ng W.-L."/>
            <person name="Kazmierczak K.M."/>
            <person name="Andrzejewski T.M."/>
            <person name="Davidsen T.M."/>
            <person name="Wayne K.J."/>
            <person name="Tettelin H."/>
            <person name="Glass J.I."/>
            <person name="Rusch D."/>
            <person name="Podicherti R."/>
            <person name="Tsui H.-C.T."/>
            <person name="Winkler M.E."/>
        </authorList>
    </citation>
    <scope>NUCLEOTIDE SEQUENCE</scope>
</reference>
<dbReference type="InterPro" id="IPR022761">
    <property type="entry name" value="Fumarate_lyase_N"/>
</dbReference>
<dbReference type="EMBL" id="UINC01000977">
    <property type="protein sequence ID" value="SUZ66168.1"/>
    <property type="molecule type" value="Genomic_DNA"/>
</dbReference>
<dbReference type="UniPathway" id="UPA00074">
    <property type="reaction ID" value="UER00132"/>
</dbReference>
<dbReference type="InterPro" id="IPR004769">
    <property type="entry name" value="Pur_lyase"/>
</dbReference>
<dbReference type="GO" id="GO:0070626">
    <property type="term" value="F:(S)-2-(5-amino-1-(5-phospho-D-ribosyl)imidazole-4-carboxamido) succinate lyase (fumarate-forming) activity"/>
    <property type="evidence" value="ECO:0007669"/>
    <property type="project" value="TreeGrafter"/>
</dbReference>
<accession>A0A381PID5</accession>
<dbReference type="InterPro" id="IPR008948">
    <property type="entry name" value="L-Aspartase-like"/>
</dbReference>
<dbReference type="SUPFAM" id="SSF48557">
    <property type="entry name" value="L-aspartase-like"/>
    <property type="match status" value="1"/>
</dbReference>
<dbReference type="GO" id="GO:0004018">
    <property type="term" value="F:N6-(1,2-dicarboxyethyl)AMP AMP-lyase (fumarate-forming) activity"/>
    <property type="evidence" value="ECO:0007669"/>
    <property type="project" value="InterPro"/>
</dbReference>
<dbReference type="Gene3D" id="1.10.275.60">
    <property type="match status" value="1"/>
</dbReference>
<dbReference type="InterPro" id="IPR019468">
    <property type="entry name" value="AdenyloSucc_lyase_C"/>
</dbReference>
<gene>
    <name evidence="3" type="ORF">METZ01_LOCUS19022</name>
</gene>
<keyword evidence="1" id="KW-0456">Lyase</keyword>
<evidence type="ECO:0000256" key="1">
    <source>
        <dbReference type="ARBA" id="ARBA00023239"/>
    </source>
</evidence>
<dbReference type="NCBIfam" id="TIGR00928">
    <property type="entry name" value="purB"/>
    <property type="match status" value="1"/>
</dbReference>
<dbReference type="SMART" id="SM00998">
    <property type="entry name" value="ADSL_C"/>
    <property type="match status" value="1"/>
</dbReference>
<proteinExistence type="predicted"/>
<sequence length="458" mass="50025">MVQIWSAEEKIVLERELWVAVLEGQQDLGLVVEDSVIDAYRSVIDKVDLESIERRERVTRHDVKARIEEFSSLAGHEQIHKGLTSRDLTENVEQLQIKRSMILVQQRLVAVISRLAELAIEHQDTVITGRSHNVPGQPTTLGKRFANLGEETILAFERIEELLKRYPLRGLKGPMGTQQDLLDLFDGDSSKVNQLERLVADRLGFECVLNAVGQVYPRSLDLDVVSGLTQAASPLGNIALQIRLMAGLDLATEGFSEGQVGSSAMPHKMNARSAERVSGFVAVLRGHLAMTASIAGDQWNEGDVSCSVVRRVALPDAFFALDGAIETVLTVLDGFGAYRRAIDRELERYLPFLVTTRLLTAAVKAGAGREQAHQAIKEHAVAAAIEIREGTSGENDLLERIINDPALPIDADEINEAIGDHNVFVGLADSQVAAFVATAATINSQHPEGGSYRPAPIL</sequence>
<name>A0A381PID5_9ZZZZ</name>
<dbReference type="GO" id="GO:0005829">
    <property type="term" value="C:cytosol"/>
    <property type="evidence" value="ECO:0007669"/>
    <property type="project" value="TreeGrafter"/>
</dbReference>
<dbReference type="Pfam" id="PF00206">
    <property type="entry name" value="Lyase_1"/>
    <property type="match status" value="1"/>
</dbReference>